<keyword evidence="10 11" id="KW-0067">ATP-binding</keyword>
<dbReference type="PANTHER" id="PTHR45647:SF65">
    <property type="entry name" value="U-BOX DOMAIN-CONTAINING PROTEIN KINASE FAMILY PROTEIN"/>
    <property type="match status" value="1"/>
</dbReference>
<dbReference type="InterPro" id="IPR011009">
    <property type="entry name" value="Kinase-like_dom_sf"/>
</dbReference>
<keyword evidence="9" id="KW-0833">Ubl conjugation pathway</keyword>
<evidence type="ECO:0000256" key="12">
    <source>
        <dbReference type="SAM" id="Coils"/>
    </source>
</evidence>
<evidence type="ECO:0000313" key="17">
    <source>
        <dbReference type="Proteomes" id="UP001054252"/>
    </source>
</evidence>
<dbReference type="Pfam" id="PF04564">
    <property type="entry name" value="U-box"/>
    <property type="match status" value="1"/>
</dbReference>
<feature type="domain" description="Protein kinase" evidence="14">
    <location>
        <begin position="369"/>
        <end position="632"/>
    </location>
</feature>
<evidence type="ECO:0000313" key="16">
    <source>
        <dbReference type="EMBL" id="GKV13964.1"/>
    </source>
</evidence>
<dbReference type="CDD" id="cd01989">
    <property type="entry name" value="USP_STK_Ubox_N"/>
    <property type="match status" value="1"/>
</dbReference>
<dbReference type="SMART" id="SM00504">
    <property type="entry name" value="Ubox"/>
    <property type="match status" value="1"/>
</dbReference>
<sequence>MELTSVAIAVKVDASGGSGGSGSRRAVRWAAENLKPDLFVLVHVMPAVTSIPTPSGDSIPITELDENVVTMYVEEMRLKFEEALEPFKNLLKRRKIETLVLEDENPATGLLRYISESGINSLVLGSCASNYITRKLKGPGIPETVLRNAPETCEVYVVSRSEVIRKSDCPSSFRGTSSRPSMHSHTDYKEGPCGRNGRLSGLSSCTVESIPQETLSKKLLEHYYLDFDASPSEQLDVEDVEVEQLRMELQNTITMYKQACEELVHTQKKVELLSSECLEESRRVNAALEREETFRKIATEEKAKHLQAMKEVEEAKCLLAKEAYERQIAEVNALKESLEKQKIADALFSSDRRYRRYAADEIEVATDFFSRTNLIGEGSYGKVYHCNLYHTPVAVKVLQLDAVDKRDEFLNEVEVLSRLHHPNIVLLLGACPENGCLVYEYLENGSLEEYIFRLNGKPPLPWFIRFRIAFEVASGLAFLHNSKPEPIVHRDVKPGNILLNRNYVSKIADVGMAKLLSDVVPDNITEYRDSILAGTLSYMDPEYQRTGTVRPKSDLYAFGVTTLQLLTGRHPNGLIPKVENAIKDGSLAMILDNSVSDWPLAETEKLARVALKCSKLRCRDRPDLDTEVLPILKRLADVADRCLKAERNSIYAPSHYFCPILQEIMDDPYVAADGFTYEHRAIKAWLEKHNVSPVTKYRLQNSVLTPNHILRTSIQEWKSRRTFSSALI</sequence>
<feature type="domain" description="U-box" evidence="15">
    <location>
        <begin position="651"/>
        <end position="724"/>
    </location>
</feature>
<evidence type="ECO:0000256" key="6">
    <source>
        <dbReference type="ARBA" id="ARBA00022679"/>
    </source>
</evidence>
<dbReference type="PROSITE" id="PS00108">
    <property type="entry name" value="PROTEIN_KINASE_ST"/>
    <property type="match status" value="1"/>
</dbReference>
<dbReference type="Gene3D" id="1.10.510.10">
    <property type="entry name" value="Transferase(Phosphotransferase) domain 1"/>
    <property type="match status" value="1"/>
</dbReference>
<dbReference type="InterPro" id="IPR017441">
    <property type="entry name" value="Protein_kinase_ATP_BS"/>
</dbReference>
<evidence type="ECO:0000256" key="13">
    <source>
        <dbReference type="SAM" id="MobiDB-lite"/>
    </source>
</evidence>
<evidence type="ECO:0000256" key="2">
    <source>
        <dbReference type="ARBA" id="ARBA00003861"/>
    </source>
</evidence>
<comment type="catalytic activity">
    <reaction evidence="1">
        <text>S-ubiquitinyl-[E2 ubiquitin-conjugating enzyme]-L-cysteine + [acceptor protein]-L-lysine = [E2 ubiquitin-conjugating enzyme]-L-cysteine + N(6)-ubiquitinyl-[acceptor protein]-L-lysine.</text>
        <dbReference type="EC" id="2.3.2.27"/>
    </reaction>
</comment>
<evidence type="ECO:0000256" key="10">
    <source>
        <dbReference type="ARBA" id="ARBA00022840"/>
    </source>
</evidence>
<dbReference type="InterPro" id="IPR008271">
    <property type="entry name" value="Ser/Thr_kinase_AS"/>
</dbReference>
<dbReference type="PROSITE" id="PS51698">
    <property type="entry name" value="U_BOX"/>
    <property type="match status" value="1"/>
</dbReference>
<evidence type="ECO:0000256" key="3">
    <source>
        <dbReference type="ARBA" id="ARBA00004906"/>
    </source>
</evidence>
<evidence type="ECO:0000256" key="1">
    <source>
        <dbReference type="ARBA" id="ARBA00000900"/>
    </source>
</evidence>
<keyword evidence="5" id="KW-0723">Serine/threonine-protein kinase</keyword>
<dbReference type="SUPFAM" id="SSF57850">
    <property type="entry name" value="RING/U-box"/>
    <property type="match status" value="1"/>
</dbReference>
<keyword evidence="6" id="KW-0808">Transferase</keyword>
<evidence type="ECO:0000256" key="9">
    <source>
        <dbReference type="ARBA" id="ARBA00022786"/>
    </source>
</evidence>
<dbReference type="InterPro" id="IPR051348">
    <property type="entry name" value="U-box_ubiquitin_ligases"/>
</dbReference>
<reference evidence="16 17" key="1">
    <citation type="journal article" date="2021" name="Commun. Biol.">
        <title>The genome of Shorea leprosula (Dipterocarpaceae) highlights the ecological relevance of drought in aseasonal tropical rainforests.</title>
        <authorList>
            <person name="Ng K.K.S."/>
            <person name="Kobayashi M.J."/>
            <person name="Fawcett J.A."/>
            <person name="Hatakeyama M."/>
            <person name="Paape T."/>
            <person name="Ng C.H."/>
            <person name="Ang C.C."/>
            <person name="Tnah L.H."/>
            <person name="Lee C.T."/>
            <person name="Nishiyama T."/>
            <person name="Sese J."/>
            <person name="O'Brien M.J."/>
            <person name="Copetti D."/>
            <person name="Mohd Noor M.I."/>
            <person name="Ong R.C."/>
            <person name="Putra M."/>
            <person name="Sireger I.Z."/>
            <person name="Indrioko S."/>
            <person name="Kosugi Y."/>
            <person name="Izuno A."/>
            <person name="Isagi Y."/>
            <person name="Lee S.L."/>
            <person name="Shimizu K.K."/>
        </authorList>
    </citation>
    <scope>NUCLEOTIDE SEQUENCE [LARGE SCALE GENOMIC DNA]</scope>
    <source>
        <strain evidence="16">214</strain>
    </source>
</reference>
<evidence type="ECO:0000259" key="14">
    <source>
        <dbReference type="PROSITE" id="PS50011"/>
    </source>
</evidence>
<dbReference type="GO" id="GO:0061630">
    <property type="term" value="F:ubiquitin protein ligase activity"/>
    <property type="evidence" value="ECO:0007669"/>
    <property type="project" value="UniProtKB-EC"/>
</dbReference>
<keyword evidence="17" id="KW-1185">Reference proteome</keyword>
<evidence type="ECO:0000256" key="7">
    <source>
        <dbReference type="ARBA" id="ARBA00022741"/>
    </source>
</evidence>
<dbReference type="EC" id="2.3.2.27" evidence="4"/>
<accession>A0AAV5JRE3</accession>
<dbReference type="InterPro" id="IPR013083">
    <property type="entry name" value="Znf_RING/FYVE/PHD"/>
</dbReference>
<keyword evidence="7 11" id="KW-0547">Nucleotide-binding</keyword>
<dbReference type="SUPFAM" id="SSF56112">
    <property type="entry name" value="Protein kinase-like (PK-like)"/>
    <property type="match status" value="1"/>
</dbReference>
<protein>
    <recommendedName>
        <fullName evidence="4">RING-type E3 ubiquitin transferase</fullName>
        <ecNumber evidence="4">2.3.2.27</ecNumber>
    </recommendedName>
</protein>
<comment type="caution">
    <text evidence="16">The sequence shown here is derived from an EMBL/GenBank/DDBJ whole genome shotgun (WGS) entry which is preliminary data.</text>
</comment>
<dbReference type="CDD" id="cd16655">
    <property type="entry name" value="RING-Ubox_WDSUB1-like"/>
    <property type="match status" value="1"/>
</dbReference>
<dbReference type="InterPro" id="IPR014729">
    <property type="entry name" value="Rossmann-like_a/b/a_fold"/>
</dbReference>
<dbReference type="PROSITE" id="PS50011">
    <property type="entry name" value="PROTEIN_KINASE_DOM"/>
    <property type="match status" value="1"/>
</dbReference>
<evidence type="ECO:0000256" key="11">
    <source>
        <dbReference type="PROSITE-ProRule" id="PRU10141"/>
    </source>
</evidence>
<dbReference type="GO" id="GO:0005524">
    <property type="term" value="F:ATP binding"/>
    <property type="evidence" value="ECO:0007669"/>
    <property type="project" value="UniProtKB-UniRule"/>
</dbReference>
<dbReference type="Gene3D" id="3.30.200.20">
    <property type="entry name" value="Phosphorylase Kinase, domain 1"/>
    <property type="match status" value="1"/>
</dbReference>
<keyword evidence="12" id="KW-0175">Coiled coil</keyword>
<comment type="pathway">
    <text evidence="3">Protein modification; protein ubiquitination.</text>
</comment>
<feature type="region of interest" description="Disordered" evidence="13">
    <location>
        <begin position="169"/>
        <end position="193"/>
    </location>
</feature>
<dbReference type="Gene3D" id="3.30.40.10">
    <property type="entry name" value="Zinc/RING finger domain, C3HC4 (zinc finger)"/>
    <property type="match status" value="1"/>
</dbReference>
<gene>
    <name evidence="16" type="ORF">SLEP1_g24915</name>
</gene>
<dbReference type="GO" id="GO:0004674">
    <property type="term" value="F:protein serine/threonine kinase activity"/>
    <property type="evidence" value="ECO:0007669"/>
    <property type="project" value="UniProtKB-KW"/>
</dbReference>
<dbReference type="Proteomes" id="UP001054252">
    <property type="component" value="Unassembled WGS sequence"/>
</dbReference>
<dbReference type="SUPFAM" id="SSF52402">
    <property type="entry name" value="Adenine nucleotide alpha hydrolases-like"/>
    <property type="match status" value="1"/>
</dbReference>
<evidence type="ECO:0000259" key="15">
    <source>
        <dbReference type="PROSITE" id="PS51698"/>
    </source>
</evidence>
<comment type="function">
    <text evidence="2">Functions as an E3 ubiquitin ligase.</text>
</comment>
<keyword evidence="8" id="KW-0418">Kinase</keyword>
<dbReference type="Pfam" id="PF07714">
    <property type="entry name" value="PK_Tyr_Ser-Thr"/>
    <property type="match status" value="1"/>
</dbReference>
<feature type="coiled-coil region" evidence="12">
    <location>
        <begin position="295"/>
        <end position="344"/>
    </location>
</feature>
<dbReference type="InterPro" id="IPR003613">
    <property type="entry name" value="Ubox_domain"/>
</dbReference>
<dbReference type="InterPro" id="IPR001245">
    <property type="entry name" value="Ser-Thr/Tyr_kinase_cat_dom"/>
</dbReference>
<evidence type="ECO:0000256" key="8">
    <source>
        <dbReference type="ARBA" id="ARBA00022777"/>
    </source>
</evidence>
<organism evidence="16 17">
    <name type="scientific">Rubroshorea leprosula</name>
    <dbReference type="NCBI Taxonomy" id="152421"/>
    <lineage>
        <taxon>Eukaryota</taxon>
        <taxon>Viridiplantae</taxon>
        <taxon>Streptophyta</taxon>
        <taxon>Embryophyta</taxon>
        <taxon>Tracheophyta</taxon>
        <taxon>Spermatophyta</taxon>
        <taxon>Magnoliopsida</taxon>
        <taxon>eudicotyledons</taxon>
        <taxon>Gunneridae</taxon>
        <taxon>Pentapetalae</taxon>
        <taxon>rosids</taxon>
        <taxon>malvids</taxon>
        <taxon>Malvales</taxon>
        <taxon>Dipterocarpaceae</taxon>
        <taxon>Rubroshorea</taxon>
    </lineage>
</organism>
<dbReference type="PROSITE" id="PS00107">
    <property type="entry name" value="PROTEIN_KINASE_ATP"/>
    <property type="match status" value="1"/>
</dbReference>
<dbReference type="InterPro" id="IPR000719">
    <property type="entry name" value="Prot_kinase_dom"/>
</dbReference>
<feature type="binding site" evidence="11">
    <location>
        <position position="396"/>
    </location>
    <ligand>
        <name>ATP</name>
        <dbReference type="ChEBI" id="CHEBI:30616"/>
    </ligand>
</feature>
<evidence type="ECO:0000256" key="4">
    <source>
        <dbReference type="ARBA" id="ARBA00012483"/>
    </source>
</evidence>
<dbReference type="EMBL" id="BPVZ01000040">
    <property type="protein sequence ID" value="GKV13964.1"/>
    <property type="molecule type" value="Genomic_DNA"/>
</dbReference>
<proteinExistence type="predicted"/>
<evidence type="ECO:0000256" key="5">
    <source>
        <dbReference type="ARBA" id="ARBA00022527"/>
    </source>
</evidence>
<feature type="compositionally biased region" description="Polar residues" evidence="13">
    <location>
        <begin position="169"/>
        <end position="183"/>
    </location>
</feature>
<dbReference type="Gene3D" id="3.40.50.620">
    <property type="entry name" value="HUPs"/>
    <property type="match status" value="1"/>
</dbReference>
<dbReference type="PANTHER" id="PTHR45647">
    <property type="entry name" value="OS02G0152300 PROTEIN"/>
    <property type="match status" value="1"/>
</dbReference>
<dbReference type="AlphaFoldDB" id="A0AAV5JRE3"/>
<dbReference type="SMART" id="SM00220">
    <property type="entry name" value="S_TKc"/>
    <property type="match status" value="1"/>
</dbReference>
<name>A0AAV5JRE3_9ROSI</name>
<dbReference type="GO" id="GO:0016567">
    <property type="term" value="P:protein ubiquitination"/>
    <property type="evidence" value="ECO:0007669"/>
    <property type="project" value="InterPro"/>
</dbReference>